<sequence length="168" mass="18471">MPTGHILYASHGGTYVLKFTGEIRAPMCATLDNFLEKSFLDPGITGILIDLTQTEYVDSTALGLIAKTAVFLQLHNGRKPIILSSNPDISRVLESMGFDQVFLILDGCCDEIGLSELPEVEPSEQEMMSKVISAHRVLMGLSEKNQETFKNLVDILEMEQQAQGESGH</sequence>
<accession>A0A4Q7ZAQ9</accession>
<name>A0A4Q7ZAQ9_9GAMM</name>
<dbReference type="Pfam" id="PF01740">
    <property type="entry name" value="STAS"/>
    <property type="match status" value="1"/>
</dbReference>
<dbReference type="OrthoDB" id="8685730at2"/>
<dbReference type="InterPro" id="IPR036513">
    <property type="entry name" value="STAS_dom_sf"/>
</dbReference>
<dbReference type="RefSeq" id="WP_130412508.1">
    <property type="nucleotide sequence ID" value="NZ_SHKX01000011.1"/>
</dbReference>
<dbReference type="PANTHER" id="PTHR33495">
    <property type="entry name" value="ANTI-SIGMA FACTOR ANTAGONIST TM_1081-RELATED-RELATED"/>
    <property type="match status" value="1"/>
</dbReference>
<dbReference type="AlphaFoldDB" id="A0A4Q7ZAQ9"/>
<proteinExistence type="predicted"/>
<dbReference type="PROSITE" id="PS50801">
    <property type="entry name" value="STAS"/>
    <property type="match status" value="1"/>
</dbReference>
<dbReference type="CDD" id="cd07043">
    <property type="entry name" value="STAS_anti-anti-sigma_factors"/>
    <property type="match status" value="1"/>
</dbReference>
<dbReference type="PANTHER" id="PTHR33495:SF2">
    <property type="entry name" value="ANTI-SIGMA FACTOR ANTAGONIST TM_1081-RELATED"/>
    <property type="match status" value="1"/>
</dbReference>
<organism evidence="2 3">
    <name type="scientific">Fluviicoccus keumensis</name>
    <dbReference type="NCBI Taxonomy" id="1435465"/>
    <lineage>
        <taxon>Bacteria</taxon>
        <taxon>Pseudomonadati</taxon>
        <taxon>Pseudomonadota</taxon>
        <taxon>Gammaproteobacteria</taxon>
        <taxon>Moraxellales</taxon>
        <taxon>Moraxellaceae</taxon>
        <taxon>Fluviicoccus</taxon>
    </lineage>
</organism>
<dbReference type="EMBL" id="SHKX01000011">
    <property type="protein sequence ID" value="RZU47214.1"/>
    <property type="molecule type" value="Genomic_DNA"/>
</dbReference>
<gene>
    <name evidence="2" type="ORF">EV700_1609</name>
</gene>
<comment type="caution">
    <text evidence="2">The sequence shown here is derived from an EMBL/GenBank/DDBJ whole genome shotgun (WGS) entry which is preliminary data.</text>
</comment>
<dbReference type="Proteomes" id="UP000292423">
    <property type="component" value="Unassembled WGS sequence"/>
</dbReference>
<evidence type="ECO:0000259" key="1">
    <source>
        <dbReference type="PROSITE" id="PS50801"/>
    </source>
</evidence>
<evidence type="ECO:0000313" key="3">
    <source>
        <dbReference type="Proteomes" id="UP000292423"/>
    </source>
</evidence>
<dbReference type="Gene3D" id="3.30.750.24">
    <property type="entry name" value="STAS domain"/>
    <property type="match status" value="1"/>
</dbReference>
<keyword evidence="3" id="KW-1185">Reference proteome</keyword>
<dbReference type="InterPro" id="IPR002645">
    <property type="entry name" value="STAS_dom"/>
</dbReference>
<dbReference type="PIRSF" id="PIRSF029548">
    <property type="entry name" value="UCP029548"/>
    <property type="match status" value="1"/>
</dbReference>
<dbReference type="GO" id="GO:0043856">
    <property type="term" value="F:anti-sigma factor antagonist activity"/>
    <property type="evidence" value="ECO:0007669"/>
    <property type="project" value="TreeGrafter"/>
</dbReference>
<protein>
    <submittedName>
        <fullName evidence="2">Anti-anti-sigma factor</fullName>
    </submittedName>
</protein>
<reference evidence="2 3" key="1">
    <citation type="submission" date="2019-02" db="EMBL/GenBank/DDBJ databases">
        <title>Genomic Encyclopedia of Type Strains, Phase IV (KMG-IV): sequencing the most valuable type-strain genomes for metagenomic binning, comparative biology and taxonomic classification.</title>
        <authorList>
            <person name="Goeker M."/>
        </authorList>
    </citation>
    <scope>NUCLEOTIDE SEQUENCE [LARGE SCALE GENOMIC DNA]</scope>
    <source>
        <strain evidence="2 3">DSM 105135</strain>
    </source>
</reference>
<dbReference type="SUPFAM" id="SSF52091">
    <property type="entry name" value="SpoIIaa-like"/>
    <property type="match status" value="1"/>
</dbReference>
<evidence type="ECO:0000313" key="2">
    <source>
        <dbReference type="EMBL" id="RZU47214.1"/>
    </source>
</evidence>
<feature type="domain" description="STAS" evidence="1">
    <location>
        <begin position="4"/>
        <end position="131"/>
    </location>
</feature>
<dbReference type="InterPro" id="IPR014557">
    <property type="entry name" value="UCP029548_STAS-type"/>
</dbReference>